<keyword evidence="4 6" id="KW-1133">Transmembrane helix</keyword>
<dbReference type="Proteomes" id="UP000092321">
    <property type="component" value="Unassembled WGS sequence"/>
</dbReference>
<evidence type="ECO:0000256" key="1">
    <source>
        <dbReference type="ARBA" id="ARBA00004141"/>
    </source>
</evidence>
<comment type="similarity">
    <text evidence="2">Belongs to the membrane-bound acyltransferase family.</text>
</comment>
<organism evidence="7 8">
    <name type="scientific">Hanseniaspora valbyensis NRRL Y-1626</name>
    <dbReference type="NCBI Taxonomy" id="766949"/>
    <lineage>
        <taxon>Eukaryota</taxon>
        <taxon>Fungi</taxon>
        <taxon>Dikarya</taxon>
        <taxon>Ascomycota</taxon>
        <taxon>Saccharomycotina</taxon>
        <taxon>Saccharomycetes</taxon>
        <taxon>Saccharomycodales</taxon>
        <taxon>Saccharomycodaceae</taxon>
        <taxon>Hanseniaspora</taxon>
    </lineage>
</organism>
<evidence type="ECO:0000256" key="5">
    <source>
        <dbReference type="ARBA" id="ARBA00023136"/>
    </source>
</evidence>
<keyword evidence="3 6" id="KW-0812">Transmembrane</keyword>
<feature type="transmembrane region" description="Helical" evidence="6">
    <location>
        <begin position="477"/>
        <end position="498"/>
    </location>
</feature>
<feature type="transmembrane region" description="Helical" evidence="6">
    <location>
        <begin position="170"/>
        <end position="189"/>
    </location>
</feature>
<feature type="transmembrane region" description="Helical" evidence="6">
    <location>
        <begin position="133"/>
        <end position="158"/>
    </location>
</feature>
<evidence type="ECO:0000256" key="2">
    <source>
        <dbReference type="ARBA" id="ARBA00010323"/>
    </source>
</evidence>
<feature type="transmembrane region" description="Helical" evidence="6">
    <location>
        <begin position="99"/>
        <end position="121"/>
    </location>
</feature>
<evidence type="ECO:0000256" key="3">
    <source>
        <dbReference type="ARBA" id="ARBA00022692"/>
    </source>
</evidence>
<evidence type="ECO:0000256" key="6">
    <source>
        <dbReference type="SAM" id="Phobius"/>
    </source>
</evidence>
<name>A0A1B7TF92_9ASCO</name>
<dbReference type="OrthoDB" id="420606at2759"/>
<evidence type="ECO:0000313" key="8">
    <source>
        <dbReference type="Proteomes" id="UP000092321"/>
    </source>
</evidence>
<evidence type="ECO:0000313" key="7">
    <source>
        <dbReference type="EMBL" id="OBA27401.1"/>
    </source>
</evidence>
<feature type="transmembrane region" description="Helical" evidence="6">
    <location>
        <begin position="518"/>
        <end position="537"/>
    </location>
</feature>
<feature type="transmembrane region" description="Helical" evidence="6">
    <location>
        <begin position="267"/>
        <end position="288"/>
    </location>
</feature>
<accession>A0A1B7TF92</accession>
<reference evidence="8" key="1">
    <citation type="journal article" date="2016" name="Proc. Natl. Acad. Sci. U.S.A.">
        <title>Comparative genomics of biotechnologically important yeasts.</title>
        <authorList>
            <person name="Riley R."/>
            <person name="Haridas S."/>
            <person name="Wolfe K.H."/>
            <person name="Lopes M.R."/>
            <person name="Hittinger C.T."/>
            <person name="Goeker M."/>
            <person name="Salamov A.A."/>
            <person name="Wisecaver J.H."/>
            <person name="Long T.M."/>
            <person name="Calvey C.H."/>
            <person name="Aerts A.L."/>
            <person name="Barry K.W."/>
            <person name="Choi C."/>
            <person name="Clum A."/>
            <person name="Coughlan A.Y."/>
            <person name="Deshpande S."/>
            <person name="Douglass A.P."/>
            <person name="Hanson S.J."/>
            <person name="Klenk H.-P."/>
            <person name="LaButti K.M."/>
            <person name="Lapidus A."/>
            <person name="Lindquist E.A."/>
            <person name="Lipzen A.M."/>
            <person name="Meier-Kolthoff J.P."/>
            <person name="Ohm R.A."/>
            <person name="Otillar R.P."/>
            <person name="Pangilinan J.L."/>
            <person name="Peng Y."/>
            <person name="Rokas A."/>
            <person name="Rosa C.A."/>
            <person name="Scheuner C."/>
            <person name="Sibirny A.A."/>
            <person name="Slot J.C."/>
            <person name="Stielow J.B."/>
            <person name="Sun H."/>
            <person name="Kurtzman C.P."/>
            <person name="Blackwell M."/>
            <person name="Grigoriev I.V."/>
            <person name="Jeffries T.W."/>
        </authorList>
    </citation>
    <scope>NUCLEOTIDE SEQUENCE [LARGE SCALE GENOMIC DNA]</scope>
    <source>
        <strain evidence="8">NRRL Y-1626</strain>
    </source>
</reference>
<dbReference type="InterPro" id="IPR004299">
    <property type="entry name" value="MBOAT_fam"/>
</dbReference>
<dbReference type="InterPro" id="IPR051085">
    <property type="entry name" value="MB_O-acyltransferase"/>
</dbReference>
<evidence type="ECO:0000256" key="4">
    <source>
        <dbReference type="ARBA" id="ARBA00022989"/>
    </source>
</evidence>
<feature type="transmembrane region" description="Helical" evidence="6">
    <location>
        <begin position="39"/>
        <end position="58"/>
    </location>
</feature>
<dbReference type="AlphaFoldDB" id="A0A1B7TF92"/>
<dbReference type="Pfam" id="PF03062">
    <property type="entry name" value="MBOAT"/>
    <property type="match status" value="1"/>
</dbReference>
<sequence>MHLFKHIQTLFSIEALDTRIQPKKSVVSTSASKWKSLEFRFYTLACLLIIPNMFYTTIKATSPENINYNNFERLLSKGWIFGRKVDNSDQQYRFFRDNLILLSAVVIGHLCLKKFVVKFLLKNNRILFDFGFGFIFLFVLHGVNILKILFLIGAIHLVTLICIKQKIFKIGRIIVFVVGIGTLFFNVSFRKWKYEQILFLLKPLDSMNKGIVSRWDVFYNFMLLRILSYDLDFMEVKTLNEVSNSDNIAVTDLERISFKHTIKKYNIINQFAYLLYAPLVIAGPIITFNDFLYQSDKPMKTDLKFKAAYLFRLVFCVLVMEILLHYTYVVALSKFKAWDGLSPYQISMIGLFNLNLVWLKLLIPWRFFRLWSLLDSIDPPENMLRCMNNNFSALKFWRSWHRSFNKWVIRYIYIPLGGSSNRILASLSVFTFVAIWHDIELKLLIWGWMIVLFLLPEIFLSNMTYKLLHNKPNVYRWVSGIGCVVNVWLMMIANIFGFCLGESGTKKFLNDLLFTTSGLFFFVISNICLFIAVQIMFEIREDEKRTGIDAKC</sequence>
<feature type="transmembrane region" description="Helical" evidence="6">
    <location>
        <begin position="443"/>
        <end position="465"/>
    </location>
</feature>
<comment type="subcellular location">
    <subcellularLocation>
        <location evidence="1">Membrane</location>
        <topology evidence="1">Multi-pass membrane protein</topology>
    </subcellularLocation>
</comment>
<dbReference type="PANTHER" id="PTHR13285:SF18">
    <property type="entry name" value="PROTEIN-CYSTEINE N-PALMITOYLTRANSFERASE RASP"/>
    <property type="match status" value="1"/>
</dbReference>
<dbReference type="GO" id="GO:0008374">
    <property type="term" value="F:O-acyltransferase activity"/>
    <property type="evidence" value="ECO:0007669"/>
    <property type="project" value="TreeGrafter"/>
</dbReference>
<feature type="transmembrane region" description="Helical" evidence="6">
    <location>
        <begin position="411"/>
        <end position="437"/>
    </location>
</feature>
<keyword evidence="5 6" id="KW-0472">Membrane</keyword>
<keyword evidence="8" id="KW-1185">Reference proteome</keyword>
<gene>
    <name evidence="7" type="ORF">HANVADRAFT_31553</name>
</gene>
<dbReference type="PANTHER" id="PTHR13285">
    <property type="entry name" value="ACYLTRANSFERASE"/>
    <property type="match status" value="1"/>
</dbReference>
<dbReference type="GO" id="GO:0016020">
    <property type="term" value="C:membrane"/>
    <property type="evidence" value="ECO:0007669"/>
    <property type="project" value="UniProtKB-SubCell"/>
</dbReference>
<feature type="transmembrane region" description="Helical" evidence="6">
    <location>
        <begin position="309"/>
        <end position="332"/>
    </location>
</feature>
<comment type="caution">
    <text evidence="7">The sequence shown here is derived from an EMBL/GenBank/DDBJ whole genome shotgun (WGS) entry which is preliminary data.</text>
</comment>
<dbReference type="EMBL" id="LXPE01000009">
    <property type="protein sequence ID" value="OBA27401.1"/>
    <property type="molecule type" value="Genomic_DNA"/>
</dbReference>
<protein>
    <submittedName>
        <fullName evidence="7">MBOAT-domain-containing protein</fullName>
    </submittedName>
</protein>
<proteinExistence type="inferred from homology"/>
<dbReference type="GO" id="GO:0005783">
    <property type="term" value="C:endoplasmic reticulum"/>
    <property type="evidence" value="ECO:0007669"/>
    <property type="project" value="TreeGrafter"/>
</dbReference>
<dbReference type="GO" id="GO:0006506">
    <property type="term" value="P:GPI anchor biosynthetic process"/>
    <property type="evidence" value="ECO:0007669"/>
    <property type="project" value="TreeGrafter"/>
</dbReference>